<protein>
    <submittedName>
        <fullName evidence="1">Uncharacterized protein</fullName>
    </submittedName>
</protein>
<organism evidence="1 2">
    <name type="scientific">Streptomonospora mangrovi</name>
    <dbReference type="NCBI Taxonomy" id="2883123"/>
    <lineage>
        <taxon>Bacteria</taxon>
        <taxon>Bacillati</taxon>
        <taxon>Actinomycetota</taxon>
        <taxon>Actinomycetes</taxon>
        <taxon>Streptosporangiales</taxon>
        <taxon>Nocardiopsidaceae</taxon>
        <taxon>Streptomonospora</taxon>
    </lineage>
</organism>
<accession>A0A9X3SFG1</accession>
<dbReference type="AlphaFoldDB" id="A0A9X3SFG1"/>
<evidence type="ECO:0000313" key="1">
    <source>
        <dbReference type="EMBL" id="MDA0564720.1"/>
    </source>
</evidence>
<name>A0A9X3SFG1_9ACTN</name>
<comment type="caution">
    <text evidence="1">The sequence shown here is derived from an EMBL/GenBank/DDBJ whole genome shotgun (WGS) entry which is preliminary data.</text>
</comment>
<gene>
    <name evidence="1" type="ORF">LG943_10325</name>
</gene>
<sequence>MSTRSPIATWTWLLNHDLDADGLEVGAPVGLTAVEVLREHRLLRVEYIDVSWHRDGGGLLWFQTRIHGPRLTDAGELAADVADMRPSGYPGARPARLDMRGTGFWVSASGTEREEPDIVSVSVDVSSPSVGLTVGVHHDVWSDLDFTGRPHPEVRQRNAPRLEQALRGLESALGSRLDFNDPDEATAYAEPVGYGVELLTDPEE</sequence>
<dbReference type="Proteomes" id="UP001140076">
    <property type="component" value="Unassembled WGS sequence"/>
</dbReference>
<proteinExistence type="predicted"/>
<dbReference type="RefSeq" id="WP_270072000.1">
    <property type="nucleotide sequence ID" value="NZ_JAJAQC010000014.1"/>
</dbReference>
<evidence type="ECO:0000313" key="2">
    <source>
        <dbReference type="Proteomes" id="UP001140076"/>
    </source>
</evidence>
<dbReference type="EMBL" id="JAJAQC010000014">
    <property type="protein sequence ID" value="MDA0564720.1"/>
    <property type="molecule type" value="Genomic_DNA"/>
</dbReference>
<keyword evidence="2" id="KW-1185">Reference proteome</keyword>
<reference evidence="1" key="1">
    <citation type="submission" date="2021-10" db="EMBL/GenBank/DDBJ databases">
        <title>Streptomonospora sp. nov., isolated from mangrove soil.</title>
        <authorList>
            <person name="Chen X."/>
            <person name="Ge X."/>
            <person name="Liu W."/>
        </authorList>
    </citation>
    <scope>NUCLEOTIDE SEQUENCE</scope>
    <source>
        <strain evidence="1">S1-112</strain>
    </source>
</reference>